<dbReference type="GO" id="GO:0019748">
    <property type="term" value="P:secondary metabolic process"/>
    <property type="evidence" value="ECO:0007669"/>
    <property type="project" value="TreeGrafter"/>
</dbReference>
<dbReference type="PANTHER" id="PTHR21240:SF28">
    <property type="entry name" value="ISO-OROTATE DECARBOXYLASE (EUROFUNG)"/>
    <property type="match status" value="1"/>
</dbReference>
<feature type="domain" description="Amidohydrolase-related" evidence="2">
    <location>
        <begin position="99"/>
        <end position="384"/>
    </location>
</feature>
<name>A0A085WV68_9BACT</name>
<dbReference type="GO" id="GO:0016831">
    <property type="term" value="F:carboxy-lyase activity"/>
    <property type="evidence" value="ECO:0007669"/>
    <property type="project" value="InterPro"/>
</dbReference>
<gene>
    <name evidence="3" type="ORF">DB31_3711</name>
</gene>
<dbReference type="PANTHER" id="PTHR21240">
    <property type="entry name" value="2-AMINO-3-CARBOXYLMUCONATE-6-SEMIALDEHYDE DECARBOXYLASE"/>
    <property type="match status" value="1"/>
</dbReference>
<evidence type="ECO:0000313" key="4">
    <source>
        <dbReference type="Proteomes" id="UP000028725"/>
    </source>
</evidence>
<evidence type="ECO:0000256" key="1">
    <source>
        <dbReference type="ARBA" id="ARBA00023239"/>
    </source>
</evidence>
<protein>
    <recommendedName>
        <fullName evidence="2">Amidohydrolase-related domain-containing protein</fullName>
    </recommendedName>
</protein>
<dbReference type="Proteomes" id="UP000028725">
    <property type="component" value="Unassembled WGS sequence"/>
</dbReference>
<dbReference type="Pfam" id="PF04909">
    <property type="entry name" value="Amidohydro_2"/>
    <property type="match status" value="1"/>
</dbReference>
<dbReference type="SUPFAM" id="SSF51556">
    <property type="entry name" value="Metallo-dependent hydrolases"/>
    <property type="match status" value="1"/>
</dbReference>
<organism evidence="3 4">
    <name type="scientific">Hyalangium minutum</name>
    <dbReference type="NCBI Taxonomy" id="394096"/>
    <lineage>
        <taxon>Bacteria</taxon>
        <taxon>Pseudomonadati</taxon>
        <taxon>Myxococcota</taxon>
        <taxon>Myxococcia</taxon>
        <taxon>Myxococcales</taxon>
        <taxon>Cystobacterineae</taxon>
        <taxon>Archangiaceae</taxon>
        <taxon>Hyalangium</taxon>
    </lineage>
</organism>
<keyword evidence="4" id="KW-1185">Reference proteome</keyword>
<keyword evidence="1" id="KW-0456">Lyase</keyword>
<dbReference type="GO" id="GO:0005737">
    <property type="term" value="C:cytoplasm"/>
    <property type="evidence" value="ECO:0007669"/>
    <property type="project" value="TreeGrafter"/>
</dbReference>
<dbReference type="InterPro" id="IPR006680">
    <property type="entry name" value="Amidohydro-rel"/>
</dbReference>
<comment type="caution">
    <text evidence="3">The sequence shown here is derived from an EMBL/GenBank/DDBJ whole genome shotgun (WGS) entry which is preliminary data.</text>
</comment>
<dbReference type="PATRIC" id="fig|394096.3.peg.1358"/>
<dbReference type="InterPro" id="IPR032465">
    <property type="entry name" value="ACMSD"/>
</dbReference>
<dbReference type="AlphaFoldDB" id="A0A085WV68"/>
<sequence length="386" mass="43780">MREGLRMVDSDRHVIEPIEMWKEYLPPEYRAGAPYEQLIAPEETLEQRVARLGPKGMLPITPTLMIDGQPAWQRLSERTQVEMAWAAAQRTVAYESTVSPSHHLRTMDQTGMDAACFFPTMALFILRIDGMEPTRATAFARAYNAWLRDFCSANPQRLRAVGALCLHEPEVLPGEVERLARFGWKAVAVPPNPVNGRTLGHPAYEPFWAACERHSIGVALHEGSNVRLPSAGAERFTTRFAHNAASHPLEAMLALASLLEGGVLERHPRLRIGFFESGCGWLPYWLWRMDSTYEYMKGEVSENVRMKPSEYFRRHCVVAIEPGEPGLQELIRMIGTDNLVFGTDYPHTDHGEDIVDHVMELRSVLPEETMRKLLWDNPARFYGIEG</sequence>
<dbReference type="OrthoDB" id="149172at2"/>
<dbReference type="STRING" id="394096.DB31_3711"/>
<evidence type="ECO:0000313" key="3">
    <source>
        <dbReference type="EMBL" id="KFE71581.1"/>
    </source>
</evidence>
<proteinExistence type="predicted"/>
<evidence type="ECO:0000259" key="2">
    <source>
        <dbReference type="Pfam" id="PF04909"/>
    </source>
</evidence>
<accession>A0A085WV68</accession>
<reference evidence="3 4" key="1">
    <citation type="submission" date="2014-04" db="EMBL/GenBank/DDBJ databases">
        <title>Genome assembly of Hyalangium minutum DSM 14724.</title>
        <authorList>
            <person name="Sharma G."/>
            <person name="Subramanian S."/>
        </authorList>
    </citation>
    <scope>NUCLEOTIDE SEQUENCE [LARGE SCALE GENOMIC DNA]</scope>
    <source>
        <strain evidence="3 4">DSM 14724</strain>
    </source>
</reference>
<dbReference type="EMBL" id="JMCB01000002">
    <property type="protein sequence ID" value="KFE71581.1"/>
    <property type="molecule type" value="Genomic_DNA"/>
</dbReference>
<dbReference type="InterPro" id="IPR032466">
    <property type="entry name" value="Metal_Hydrolase"/>
</dbReference>
<dbReference type="GO" id="GO:0016787">
    <property type="term" value="F:hydrolase activity"/>
    <property type="evidence" value="ECO:0007669"/>
    <property type="project" value="InterPro"/>
</dbReference>
<dbReference type="Gene3D" id="3.20.20.140">
    <property type="entry name" value="Metal-dependent hydrolases"/>
    <property type="match status" value="1"/>
</dbReference>
<dbReference type="RefSeq" id="WP_044183748.1">
    <property type="nucleotide sequence ID" value="NZ_JMCB01000002.1"/>
</dbReference>